<reference evidence="2 3" key="1">
    <citation type="submission" date="2016-11" db="EMBL/GenBank/DDBJ databases">
        <authorList>
            <person name="Jaros S."/>
            <person name="Januszkiewicz K."/>
            <person name="Wedrychowicz H."/>
        </authorList>
    </citation>
    <scope>NUCLEOTIDE SEQUENCE [LARGE SCALE GENOMIC DNA]</scope>
    <source>
        <strain evidence="2 3">DSM 21425</strain>
    </source>
</reference>
<dbReference type="AlphaFoldDB" id="A0A1M6A8D4"/>
<dbReference type="SUPFAM" id="SSF53448">
    <property type="entry name" value="Nucleotide-diphospho-sugar transferases"/>
    <property type="match status" value="1"/>
</dbReference>
<dbReference type="Pfam" id="PF00535">
    <property type="entry name" value="Glycos_transf_2"/>
    <property type="match status" value="1"/>
</dbReference>
<keyword evidence="3" id="KW-1185">Reference proteome</keyword>
<feature type="domain" description="Glycosyltransferase 2-like" evidence="1">
    <location>
        <begin position="16"/>
        <end position="163"/>
    </location>
</feature>
<dbReference type="EMBL" id="FQYY01000001">
    <property type="protein sequence ID" value="SHI32699.1"/>
    <property type="molecule type" value="Genomic_DNA"/>
</dbReference>
<dbReference type="CDD" id="cd04186">
    <property type="entry name" value="GT_2_like_c"/>
    <property type="match status" value="1"/>
</dbReference>
<dbReference type="InterPro" id="IPR029044">
    <property type="entry name" value="Nucleotide-diphossugar_trans"/>
</dbReference>
<dbReference type="PANTHER" id="PTHR43179:SF7">
    <property type="entry name" value="RHAMNOSYLTRANSFERASE WBBL"/>
    <property type="match status" value="1"/>
</dbReference>
<dbReference type="GO" id="GO:0016740">
    <property type="term" value="F:transferase activity"/>
    <property type="evidence" value="ECO:0007669"/>
    <property type="project" value="UniProtKB-KW"/>
</dbReference>
<protein>
    <submittedName>
        <fullName evidence="2">Glycosyltransferase, GT2 family</fullName>
    </submittedName>
</protein>
<dbReference type="InterPro" id="IPR001173">
    <property type="entry name" value="Glyco_trans_2-like"/>
</dbReference>
<dbReference type="PANTHER" id="PTHR43179">
    <property type="entry name" value="RHAMNOSYLTRANSFERASE WBBL"/>
    <property type="match status" value="1"/>
</dbReference>
<accession>A0A1M6A8D4</accession>
<organism evidence="2 3">
    <name type="scientific">Mesonia phycicola</name>
    <dbReference type="NCBI Taxonomy" id="579105"/>
    <lineage>
        <taxon>Bacteria</taxon>
        <taxon>Pseudomonadati</taxon>
        <taxon>Bacteroidota</taxon>
        <taxon>Flavobacteriia</taxon>
        <taxon>Flavobacteriales</taxon>
        <taxon>Flavobacteriaceae</taxon>
        <taxon>Mesonia</taxon>
    </lineage>
</organism>
<sequence>MQCISSTEKALQSISSEIIVVDNNSQDESCQWVKTHFPNVQLIQNKENLGFSKGNNIGVNIAKGKYICLLNPDTIVGENVFSCLLNFAEQHQDLGIVAPQLIDGTGNFLPESKRNIPTPKIAFQKLLKINKNYYSKLAEEETGKVDILVGAFMLMQKSKYKAVGMLDEDYFMYGEDIDLSYKFLKAGYQNYYIGSQKVLHYKGESTLKDKKYRERFYGAMDIFYQKHFQRARILNPLIKLLLQLAKFLHAKTPTKNKTVNCKEIYWVSDRPVLERISNKLKKEIIHISRDELNKLEIKNSQLIFDAKSMEYQEIFSIMTNLKINQNYFRIKPVNFNFTVGSDDSRSQGSVLNFDY</sequence>
<evidence type="ECO:0000313" key="2">
    <source>
        <dbReference type="EMBL" id="SHI32699.1"/>
    </source>
</evidence>
<evidence type="ECO:0000313" key="3">
    <source>
        <dbReference type="Proteomes" id="UP000184225"/>
    </source>
</evidence>
<dbReference type="Proteomes" id="UP000184225">
    <property type="component" value="Unassembled WGS sequence"/>
</dbReference>
<dbReference type="STRING" id="579105.SAMN04488096_101135"/>
<name>A0A1M6A8D4_9FLAO</name>
<keyword evidence="2" id="KW-0808">Transferase</keyword>
<gene>
    <name evidence="2" type="ORF">SAMN04488096_101135</name>
</gene>
<proteinExistence type="predicted"/>
<evidence type="ECO:0000259" key="1">
    <source>
        <dbReference type="Pfam" id="PF00535"/>
    </source>
</evidence>
<dbReference type="Gene3D" id="3.90.550.10">
    <property type="entry name" value="Spore Coat Polysaccharide Biosynthesis Protein SpsA, Chain A"/>
    <property type="match status" value="1"/>
</dbReference>